<feature type="region of interest" description="Disordered" evidence="4">
    <location>
        <begin position="339"/>
        <end position="361"/>
    </location>
</feature>
<dbReference type="Gene3D" id="3.80.10.10">
    <property type="entry name" value="Ribonuclease Inhibitor"/>
    <property type="match status" value="1"/>
</dbReference>
<dbReference type="EMBL" id="FWEW01003742">
    <property type="protein sequence ID" value="SLM40927.1"/>
    <property type="molecule type" value="Genomic_DNA"/>
</dbReference>
<comment type="subcellular location">
    <subcellularLocation>
        <location evidence="1">Cell envelope</location>
    </subcellularLocation>
</comment>
<feature type="chain" id="PRO_5012506686" description="Gpi-anchored cell wall organization ecm33" evidence="6">
    <location>
        <begin position="20"/>
        <end position="397"/>
    </location>
</feature>
<dbReference type="GO" id="GO:0009986">
    <property type="term" value="C:cell surface"/>
    <property type="evidence" value="ECO:0007669"/>
    <property type="project" value="TreeGrafter"/>
</dbReference>
<dbReference type="PANTHER" id="PTHR31018:SF3">
    <property type="entry name" value="RECEPTOR PROTEIN-TYROSINE KINASE"/>
    <property type="match status" value="1"/>
</dbReference>
<keyword evidence="2 6" id="KW-0732">Signal</keyword>
<evidence type="ECO:0000256" key="4">
    <source>
        <dbReference type="SAM" id="MobiDB-lite"/>
    </source>
</evidence>
<sequence length="397" mass="41091">MAIIRYILPALAIASSVAAQCSVGITTITATSQSIPCSTLSGSVAIATDISGTVQIDGIQVITGNLSAQNNAALSGIEANDLQAIGGLALGNLTTLSTLEMPVLSQVNVVNFTALPELQTMSFGTTIQKAVSILITNTQLTTLTGINVSSVNTFNINNNPALTTIDMQLTVLTGPLVIEGNGYGHNITASFVDLITAQNMTFRNCTEVLLPSLANVTQDLGFYGNSFQTFSAPNLTTAGGLIFNDNVDLTNISLPSLTSINATYQIANNTQLKVIDGFQKLSVIRGALDFSGNFTNVTLPSLTDVAGGFNMQTSGQFDCSPFQTYKTNQVIKGTFVCSGSESKPGTAGTSPSSTSTSTSTAKKGAAGQIQVNVLTMVGVPALMCGISFVAGLLRLVL</sequence>
<keyword evidence="8" id="KW-1185">Reference proteome</keyword>
<accession>A0A1W5DCP8</accession>
<keyword evidence="3" id="KW-0325">Glycoprotein</keyword>
<evidence type="ECO:0000256" key="2">
    <source>
        <dbReference type="ARBA" id="ARBA00022729"/>
    </source>
</evidence>
<keyword evidence="5" id="KW-1133">Transmembrane helix</keyword>
<keyword evidence="5" id="KW-0812">Transmembrane</keyword>
<evidence type="ECO:0000313" key="8">
    <source>
        <dbReference type="Proteomes" id="UP000192927"/>
    </source>
</evidence>
<dbReference type="Proteomes" id="UP000192927">
    <property type="component" value="Unassembled WGS sequence"/>
</dbReference>
<dbReference type="InterPro" id="IPR032675">
    <property type="entry name" value="LRR_dom_sf"/>
</dbReference>
<reference evidence="8" key="1">
    <citation type="submission" date="2017-03" db="EMBL/GenBank/DDBJ databases">
        <authorList>
            <person name="Sharma R."/>
            <person name="Thines M."/>
        </authorList>
    </citation>
    <scope>NUCLEOTIDE SEQUENCE [LARGE SCALE GENOMIC DNA]</scope>
</reference>
<organism evidence="7 8">
    <name type="scientific">Lasallia pustulata</name>
    <dbReference type="NCBI Taxonomy" id="136370"/>
    <lineage>
        <taxon>Eukaryota</taxon>
        <taxon>Fungi</taxon>
        <taxon>Dikarya</taxon>
        <taxon>Ascomycota</taxon>
        <taxon>Pezizomycotina</taxon>
        <taxon>Lecanoromycetes</taxon>
        <taxon>OSLEUM clade</taxon>
        <taxon>Umbilicariomycetidae</taxon>
        <taxon>Umbilicariales</taxon>
        <taxon>Umbilicariaceae</taxon>
        <taxon>Lasallia</taxon>
    </lineage>
</organism>
<feature type="transmembrane region" description="Helical" evidence="5">
    <location>
        <begin position="373"/>
        <end position="396"/>
    </location>
</feature>
<evidence type="ECO:0000256" key="3">
    <source>
        <dbReference type="ARBA" id="ARBA00023180"/>
    </source>
</evidence>
<keyword evidence="5" id="KW-0472">Membrane</keyword>
<evidence type="ECO:0000256" key="1">
    <source>
        <dbReference type="ARBA" id="ARBA00004196"/>
    </source>
</evidence>
<dbReference type="GO" id="GO:0009277">
    <property type="term" value="C:fungal-type cell wall"/>
    <property type="evidence" value="ECO:0007669"/>
    <property type="project" value="TreeGrafter"/>
</dbReference>
<dbReference type="Pfam" id="PF12454">
    <property type="entry name" value="Ecm33"/>
    <property type="match status" value="1"/>
</dbReference>
<dbReference type="GO" id="GO:0005886">
    <property type="term" value="C:plasma membrane"/>
    <property type="evidence" value="ECO:0007669"/>
    <property type="project" value="TreeGrafter"/>
</dbReference>
<feature type="compositionally biased region" description="Low complexity" evidence="4">
    <location>
        <begin position="342"/>
        <end position="361"/>
    </location>
</feature>
<proteinExistence type="predicted"/>
<dbReference type="AlphaFoldDB" id="A0A1W5DCP8"/>
<feature type="signal peptide" evidence="6">
    <location>
        <begin position="1"/>
        <end position="19"/>
    </location>
</feature>
<evidence type="ECO:0000256" key="6">
    <source>
        <dbReference type="SAM" id="SignalP"/>
    </source>
</evidence>
<dbReference type="PANTHER" id="PTHR31018">
    <property type="entry name" value="SPORULATION-SPECIFIC PROTEIN-RELATED"/>
    <property type="match status" value="1"/>
</dbReference>
<protein>
    <recommendedName>
        <fullName evidence="9">Gpi-anchored cell wall organization ecm33</fullName>
    </recommendedName>
</protein>
<evidence type="ECO:0008006" key="9">
    <source>
        <dbReference type="Google" id="ProtNLM"/>
    </source>
</evidence>
<dbReference type="GO" id="GO:0031505">
    <property type="term" value="P:fungal-type cell wall organization"/>
    <property type="evidence" value="ECO:0007669"/>
    <property type="project" value="TreeGrafter"/>
</dbReference>
<evidence type="ECO:0000313" key="7">
    <source>
        <dbReference type="EMBL" id="SLM40927.1"/>
    </source>
</evidence>
<evidence type="ECO:0000256" key="5">
    <source>
        <dbReference type="SAM" id="Phobius"/>
    </source>
</evidence>
<dbReference type="InterPro" id="IPR051648">
    <property type="entry name" value="CWI-Assembly_Regulator"/>
</dbReference>
<name>A0A1W5DCP8_9LECA</name>
<dbReference type="SUPFAM" id="SSF52058">
    <property type="entry name" value="L domain-like"/>
    <property type="match status" value="1"/>
</dbReference>